<sequence length="171" mass="18819">MAKSSVYQLAGGGEKVDFNMTPMIDVTFQLIIFFIITGQIVSEELAKLKVADPTVTQAVEMKEWSVIVNVVSAAGDKTDEKAVGIDTSRAEAWVVHGKEVPVDDMDALVRVLKDDLKKVPEGEREKFSLELRSDYRVQYADVQTVMLAAADAGITKMNITAVTDPARNKKR</sequence>
<evidence type="ECO:0000256" key="6">
    <source>
        <dbReference type="SAM" id="Phobius"/>
    </source>
</evidence>
<evidence type="ECO:0008006" key="8">
    <source>
        <dbReference type="Google" id="ProtNLM"/>
    </source>
</evidence>
<evidence type="ECO:0000256" key="1">
    <source>
        <dbReference type="ARBA" id="ARBA00004162"/>
    </source>
</evidence>
<evidence type="ECO:0000313" key="7">
    <source>
        <dbReference type="EMBL" id="KKN66458.1"/>
    </source>
</evidence>
<dbReference type="GO" id="GO:0005886">
    <property type="term" value="C:plasma membrane"/>
    <property type="evidence" value="ECO:0007669"/>
    <property type="project" value="UniProtKB-SubCell"/>
</dbReference>
<keyword evidence="4 6" id="KW-1133">Transmembrane helix</keyword>
<dbReference type="Pfam" id="PF02472">
    <property type="entry name" value="ExbD"/>
    <property type="match status" value="1"/>
</dbReference>
<comment type="caution">
    <text evidence="7">The sequence shown here is derived from an EMBL/GenBank/DDBJ whole genome shotgun (WGS) entry which is preliminary data.</text>
</comment>
<reference evidence="7" key="1">
    <citation type="journal article" date="2015" name="Nature">
        <title>Complex archaea that bridge the gap between prokaryotes and eukaryotes.</title>
        <authorList>
            <person name="Spang A."/>
            <person name="Saw J.H."/>
            <person name="Jorgensen S.L."/>
            <person name="Zaremba-Niedzwiedzka K."/>
            <person name="Martijn J."/>
            <person name="Lind A.E."/>
            <person name="van Eijk R."/>
            <person name="Schleper C."/>
            <person name="Guy L."/>
            <person name="Ettema T.J."/>
        </authorList>
    </citation>
    <scope>NUCLEOTIDE SEQUENCE</scope>
</reference>
<gene>
    <name evidence="7" type="ORF">LCGC14_0471150</name>
</gene>
<evidence type="ECO:0000256" key="4">
    <source>
        <dbReference type="ARBA" id="ARBA00022989"/>
    </source>
</evidence>
<name>A0A0F9VKZ1_9ZZZZ</name>
<proteinExistence type="predicted"/>
<keyword evidence="3 6" id="KW-0812">Transmembrane</keyword>
<evidence type="ECO:0000256" key="3">
    <source>
        <dbReference type="ARBA" id="ARBA00022692"/>
    </source>
</evidence>
<accession>A0A0F9VKZ1</accession>
<dbReference type="EMBL" id="LAZR01000500">
    <property type="protein sequence ID" value="KKN66458.1"/>
    <property type="molecule type" value="Genomic_DNA"/>
</dbReference>
<dbReference type="PANTHER" id="PTHR30558">
    <property type="entry name" value="EXBD MEMBRANE COMPONENT OF PMF-DRIVEN MACROMOLECULE IMPORT SYSTEM"/>
    <property type="match status" value="1"/>
</dbReference>
<keyword evidence="5 6" id="KW-0472">Membrane</keyword>
<feature type="transmembrane region" description="Helical" evidence="6">
    <location>
        <begin position="20"/>
        <end position="41"/>
    </location>
</feature>
<dbReference type="AlphaFoldDB" id="A0A0F9VKZ1"/>
<evidence type="ECO:0000256" key="5">
    <source>
        <dbReference type="ARBA" id="ARBA00023136"/>
    </source>
</evidence>
<dbReference type="InterPro" id="IPR003400">
    <property type="entry name" value="ExbD"/>
</dbReference>
<dbReference type="GO" id="GO:0022857">
    <property type="term" value="F:transmembrane transporter activity"/>
    <property type="evidence" value="ECO:0007669"/>
    <property type="project" value="InterPro"/>
</dbReference>
<comment type="subcellular location">
    <subcellularLocation>
        <location evidence="1">Cell membrane</location>
        <topology evidence="1">Single-pass membrane protein</topology>
    </subcellularLocation>
</comment>
<keyword evidence="2" id="KW-1003">Cell membrane</keyword>
<organism evidence="7">
    <name type="scientific">marine sediment metagenome</name>
    <dbReference type="NCBI Taxonomy" id="412755"/>
    <lineage>
        <taxon>unclassified sequences</taxon>
        <taxon>metagenomes</taxon>
        <taxon>ecological metagenomes</taxon>
    </lineage>
</organism>
<protein>
    <recommendedName>
        <fullName evidence="8">Biopolymer transport protein ExbD/TolR</fullName>
    </recommendedName>
</protein>
<evidence type="ECO:0000256" key="2">
    <source>
        <dbReference type="ARBA" id="ARBA00022475"/>
    </source>
</evidence>